<dbReference type="EMBL" id="CP078145">
    <property type="protein sequence ID" value="QXN92452.1"/>
    <property type="molecule type" value="Genomic_DNA"/>
</dbReference>
<gene>
    <name evidence="2" type="ORF">KV110_04685</name>
</gene>
<sequence length="195" mass="21609">MDYLDQWNEEQRLVATEWRSKNEAVQRSLAQIAVRAGSRNGELSATVDGHGNVTDLRLTPQALRLGEVQLRRLLLEAIQSAQSDARRQAEAAVRPYTDDPAHADAVTFIRKILGGDAPLVGSMAGYVLASLGRKTDRRRAHCAGHPLAILQHIERHNRAIRLQQVSCRPSGPHIRDPATSRGHLSERHVTSTAQR</sequence>
<accession>A0ABX8RS37</accession>
<name>A0ABX8RS37_NOCIO</name>
<dbReference type="InterPro" id="IPR004401">
    <property type="entry name" value="YbaB/EbfC"/>
</dbReference>
<keyword evidence="3" id="KW-1185">Reference proteome</keyword>
<proteinExistence type="predicted"/>
<evidence type="ECO:0000313" key="2">
    <source>
        <dbReference type="EMBL" id="QXN92452.1"/>
    </source>
</evidence>
<reference evidence="2 3" key="1">
    <citation type="submission" date="2021-07" db="EMBL/GenBank/DDBJ databases">
        <title>Whole Genome Sequence of Nocardia Iowensis.</title>
        <authorList>
            <person name="Lamm A."/>
            <person name="Collins-Fairclough A.M."/>
            <person name="Bunk B."/>
            <person name="Sproer C."/>
        </authorList>
    </citation>
    <scope>NUCLEOTIDE SEQUENCE [LARGE SCALE GENOMIC DNA]</scope>
    <source>
        <strain evidence="2 3">NRRL 5646</strain>
    </source>
</reference>
<dbReference type="Pfam" id="PF02575">
    <property type="entry name" value="YbaB_DNA_bd"/>
    <property type="match status" value="1"/>
</dbReference>
<feature type="region of interest" description="Disordered" evidence="1">
    <location>
        <begin position="165"/>
        <end position="195"/>
    </location>
</feature>
<dbReference type="RefSeq" id="WP_218473748.1">
    <property type="nucleotide sequence ID" value="NZ_BAABJN010000005.1"/>
</dbReference>
<protein>
    <submittedName>
        <fullName evidence="2">YbaB/EbfC family nucleoid-associated protein</fullName>
    </submittedName>
</protein>
<dbReference type="Proteomes" id="UP000694257">
    <property type="component" value="Chromosome"/>
</dbReference>
<evidence type="ECO:0000313" key="3">
    <source>
        <dbReference type="Proteomes" id="UP000694257"/>
    </source>
</evidence>
<evidence type="ECO:0000256" key="1">
    <source>
        <dbReference type="SAM" id="MobiDB-lite"/>
    </source>
</evidence>
<organism evidence="2 3">
    <name type="scientific">Nocardia iowensis</name>
    <dbReference type="NCBI Taxonomy" id="204891"/>
    <lineage>
        <taxon>Bacteria</taxon>
        <taxon>Bacillati</taxon>
        <taxon>Actinomycetota</taxon>
        <taxon>Actinomycetes</taxon>
        <taxon>Mycobacteriales</taxon>
        <taxon>Nocardiaceae</taxon>
        <taxon>Nocardia</taxon>
    </lineage>
</organism>
<feature type="compositionally biased region" description="Basic and acidic residues" evidence="1">
    <location>
        <begin position="173"/>
        <end position="189"/>
    </location>
</feature>